<feature type="compositionally biased region" description="Polar residues" evidence="1">
    <location>
        <begin position="132"/>
        <end position="144"/>
    </location>
</feature>
<evidence type="ECO:0000313" key="3">
    <source>
        <dbReference type="EMBL" id="SKB92868.1"/>
    </source>
</evidence>
<accession>A0A1T5F9X8</accession>
<organism evidence="3 4">
    <name type="scientific">Parapedobacter luteus</name>
    <dbReference type="NCBI Taxonomy" id="623280"/>
    <lineage>
        <taxon>Bacteria</taxon>
        <taxon>Pseudomonadati</taxon>
        <taxon>Bacteroidota</taxon>
        <taxon>Sphingobacteriia</taxon>
        <taxon>Sphingobacteriales</taxon>
        <taxon>Sphingobacteriaceae</taxon>
        <taxon>Parapedobacter</taxon>
    </lineage>
</organism>
<keyword evidence="2" id="KW-0472">Membrane</keyword>
<evidence type="ECO:0000313" key="4">
    <source>
        <dbReference type="Proteomes" id="UP000190541"/>
    </source>
</evidence>
<dbReference type="Proteomes" id="UP000190541">
    <property type="component" value="Unassembled WGS sequence"/>
</dbReference>
<keyword evidence="2" id="KW-1133">Transmembrane helix</keyword>
<dbReference type="OrthoDB" id="790344at2"/>
<feature type="region of interest" description="Disordered" evidence="1">
    <location>
        <begin position="128"/>
        <end position="148"/>
    </location>
</feature>
<keyword evidence="2" id="KW-0812">Transmembrane</keyword>
<feature type="transmembrane region" description="Helical" evidence="2">
    <location>
        <begin position="56"/>
        <end position="75"/>
    </location>
</feature>
<reference evidence="3 4" key="1">
    <citation type="submission" date="2017-02" db="EMBL/GenBank/DDBJ databases">
        <authorList>
            <person name="Peterson S.W."/>
        </authorList>
    </citation>
    <scope>NUCLEOTIDE SEQUENCE [LARGE SCALE GENOMIC DNA]</scope>
    <source>
        <strain evidence="3 4">DSM 22899</strain>
    </source>
</reference>
<gene>
    <name evidence="3" type="ORF">SAMN05660226_03858</name>
</gene>
<name>A0A1T5F9X8_9SPHI</name>
<protein>
    <submittedName>
        <fullName evidence="3">Uncharacterized protein</fullName>
    </submittedName>
</protein>
<proteinExistence type="predicted"/>
<dbReference type="STRING" id="623280.SAMN05660226_03858"/>
<sequence length="278" mass="30690">MNPNKRNEFDKQLQEKFGDFRPEVPVDLWGKIAAQLDAQAQGDAKAAPAKQRRLPVWWLSAAAMLLAVCGVFYWYNRPVAVTYLQRPVAKADPVEPAIGTITQSDKDTVPASEPLDIERLKQVFAKKDRGSIQHTSPTLDSGVNNDRPPVENQGPQQLMANQPIQYEVAGASEVKRPATAVVELPVERPGEQSVAMEEALANVPDIQPLVALEDDEETMLASAGERKQPFGISNILNYVVGTVDQREEKLVTFSNDSEGSLKLDFNFGLAKNKKKKVK</sequence>
<evidence type="ECO:0000256" key="1">
    <source>
        <dbReference type="SAM" id="MobiDB-lite"/>
    </source>
</evidence>
<dbReference type="RefSeq" id="WP_079718481.1">
    <property type="nucleotide sequence ID" value="NZ_FUYS01000014.1"/>
</dbReference>
<evidence type="ECO:0000256" key="2">
    <source>
        <dbReference type="SAM" id="Phobius"/>
    </source>
</evidence>
<dbReference type="EMBL" id="FUYS01000014">
    <property type="protein sequence ID" value="SKB92868.1"/>
    <property type="molecule type" value="Genomic_DNA"/>
</dbReference>
<dbReference type="AlphaFoldDB" id="A0A1T5F9X8"/>
<keyword evidence="4" id="KW-1185">Reference proteome</keyword>